<evidence type="ECO:0008006" key="5">
    <source>
        <dbReference type="Google" id="ProtNLM"/>
    </source>
</evidence>
<feature type="chain" id="PRO_5005544806" description="Secreted protein" evidence="2">
    <location>
        <begin position="22"/>
        <end position="100"/>
    </location>
</feature>
<evidence type="ECO:0000256" key="2">
    <source>
        <dbReference type="SAM" id="SignalP"/>
    </source>
</evidence>
<reference evidence="3 4" key="1">
    <citation type="journal article" date="2015" name="BMC Genomics">
        <title>The genome of the truffle-parasite Tolypocladium ophioglossoides and the evolution of antifungal peptaibiotics.</title>
        <authorList>
            <person name="Quandt C.A."/>
            <person name="Bushley K.E."/>
            <person name="Spatafora J.W."/>
        </authorList>
    </citation>
    <scope>NUCLEOTIDE SEQUENCE [LARGE SCALE GENOMIC DNA]</scope>
    <source>
        <strain evidence="3 4">CBS 100239</strain>
    </source>
</reference>
<keyword evidence="2" id="KW-0732">Signal</keyword>
<organism evidence="3 4">
    <name type="scientific">Tolypocladium ophioglossoides (strain CBS 100239)</name>
    <name type="common">Snaketongue truffleclub</name>
    <name type="synonym">Elaphocordyceps ophioglossoides</name>
    <dbReference type="NCBI Taxonomy" id="1163406"/>
    <lineage>
        <taxon>Eukaryota</taxon>
        <taxon>Fungi</taxon>
        <taxon>Dikarya</taxon>
        <taxon>Ascomycota</taxon>
        <taxon>Pezizomycotina</taxon>
        <taxon>Sordariomycetes</taxon>
        <taxon>Hypocreomycetidae</taxon>
        <taxon>Hypocreales</taxon>
        <taxon>Ophiocordycipitaceae</taxon>
        <taxon>Tolypocladium</taxon>
    </lineage>
</organism>
<protein>
    <recommendedName>
        <fullName evidence="5">Secreted protein</fullName>
    </recommendedName>
</protein>
<proteinExistence type="predicted"/>
<name>A0A0L0N228_TOLOC</name>
<evidence type="ECO:0000313" key="4">
    <source>
        <dbReference type="Proteomes" id="UP000036947"/>
    </source>
</evidence>
<feature type="region of interest" description="Disordered" evidence="1">
    <location>
        <begin position="34"/>
        <end position="100"/>
    </location>
</feature>
<dbReference type="AlphaFoldDB" id="A0A0L0N228"/>
<sequence>MFWWGDRWVCALLIVAVVGEGEWQAAGNVCGVQPPASTMQDKRDQAATVRTQRQRPSDVRECQQPQRARSGAEAPSDGRPATQKQQPALDREPLPVQGAP</sequence>
<evidence type="ECO:0000313" key="3">
    <source>
        <dbReference type="EMBL" id="KND88183.1"/>
    </source>
</evidence>
<dbReference type="EMBL" id="LFRF01000028">
    <property type="protein sequence ID" value="KND88183.1"/>
    <property type="molecule type" value="Genomic_DNA"/>
</dbReference>
<keyword evidence="4" id="KW-1185">Reference proteome</keyword>
<dbReference type="Proteomes" id="UP000036947">
    <property type="component" value="Unassembled WGS sequence"/>
</dbReference>
<comment type="caution">
    <text evidence="3">The sequence shown here is derived from an EMBL/GenBank/DDBJ whole genome shotgun (WGS) entry which is preliminary data.</text>
</comment>
<accession>A0A0L0N228</accession>
<evidence type="ECO:0000256" key="1">
    <source>
        <dbReference type="SAM" id="MobiDB-lite"/>
    </source>
</evidence>
<feature type="signal peptide" evidence="2">
    <location>
        <begin position="1"/>
        <end position="21"/>
    </location>
</feature>
<gene>
    <name evidence="3" type="ORF">TOPH_07223</name>
</gene>